<organism evidence="1">
    <name type="scientific">Rhizophora mucronata</name>
    <name type="common">Asiatic mangrove</name>
    <dbReference type="NCBI Taxonomy" id="61149"/>
    <lineage>
        <taxon>Eukaryota</taxon>
        <taxon>Viridiplantae</taxon>
        <taxon>Streptophyta</taxon>
        <taxon>Embryophyta</taxon>
        <taxon>Tracheophyta</taxon>
        <taxon>Spermatophyta</taxon>
        <taxon>Magnoliopsida</taxon>
        <taxon>eudicotyledons</taxon>
        <taxon>Gunneridae</taxon>
        <taxon>Pentapetalae</taxon>
        <taxon>rosids</taxon>
        <taxon>fabids</taxon>
        <taxon>Malpighiales</taxon>
        <taxon>Rhizophoraceae</taxon>
        <taxon>Rhizophora</taxon>
    </lineage>
</organism>
<reference evidence="1" key="1">
    <citation type="submission" date="2018-02" db="EMBL/GenBank/DDBJ databases">
        <title>Rhizophora mucronata_Transcriptome.</title>
        <authorList>
            <person name="Meera S.P."/>
            <person name="Sreeshan A."/>
            <person name="Augustine A."/>
        </authorList>
    </citation>
    <scope>NUCLEOTIDE SEQUENCE</scope>
    <source>
        <tissue evidence="1">Leaf</tissue>
    </source>
</reference>
<accession>A0A2P2LS24</accession>
<evidence type="ECO:0000313" key="1">
    <source>
        <dbReference type="EMBL" id="MBX20770.1"/>
    </source>
</evidence>
<protein>
    <submittedName>
        <fullName evidence="1">Uncharacterized protein</fullName>
    </submittedName>
</protein>
<name>A0A2P2LS24_RHIMU</name>
<proteinExistence type="predicted"/>
<dbReference type="AlphaFoldDB" id="A0A2P2LS24"/>
<dbReference type="EMBL" id="GGEC01040286">
    <property type="protein sequence ID" value="MBX20770.1"/>
    <property type="molecule type" value="Transcribed_RNA"/>
</dbReference>
<sequence>MKQQQLNYVNHSCQIKHCQTAANIQLPFVCIKKCRKVGGWQWVLSHRGTKHAMNNAYALEIGDTQFQACLYGSSFS</sequence>